<keyword evidence="4 6" id="KW-0274">FAD</keyword>
<dbReference type="PROSITE" id="PS00073">
    <property type="entry name" value="ACYL_COA_DH_2"/>
    <property type="match status" value="1"/>
</dbReference>
<dbReference type="Proteomes" id="UP000186096">
    <property type="component" value="Unassembled WGS sequence"/>
</dbReference>
<evidence type="ECO:0000256" key="2">
    <source>
        <dbReference type="ARBA" id="ARBA00009347"/>
    </source>
</evidence>
<dbReference type="AlphaFoldDB" id="A0A1N7EVN8"/>
<protein>
    <submittedName>
        <fullName evidence="10">Acyl-CoA dehydrogenase</fullName>
    </submittedName>
</protein>
<accession>A0A1N7EVN8</accession>
<dbReference type="Gene3D" id="1.10.540.10">
    <property type="entry name" value="Acyl-CoA dehydrogenase/oxidase, N-terminal domain"/>
    <property type="match status" value="1"/>
</dbReference>
<proteinExistence type="inferred from homology"/>
<dbReference type="InterPro" id="IPR037069">
    <property type="entry name" value="AcylCoA_DH/ox_N_sf"/>
</dbReference>
<dbReference type="FunFam" id="1.20.140.10:FF:000001">
    <property type="entry name" value="Acyl-CoA dehydrogenase"/>
    <property type="match status" value="1"/>
</dbReference>
<dbReference type="FunFam" id="1.10.540.10:FF:000009">
    <property type="entry name" value="Probable acyl-CoA dehydrogenase"/>
    <property type="match status" value="1"/>
</dbReference>
<feature type="domain" description="Acyl-CoA dehydrogenase/oxidase C-terminal" evidence="7">
    <location>
        <begin position="250"/>
        <end position="397"/>
    </location>
</feature>
<dbReference type="STRING" id="58117.SAMN05421833_119160"/>
<dbReference type="InterPro" id="IPR013786">
    <property type="entry name" value="AcylCoA_DH/ox_N"/>
</dbReference>
<dbReference type="SUPFAM" id="SSF47203">
    <property type="entry name" value="Acyl-CoA dehydrogenase C-terminal domain-like"/>
    <property type="match status" value="1"/>
</dbReference>
<evidence type="ECO:0000259" key="8">
    <source>
        <dbReference type="Pfam" id="PF02770"/>
    </source>
</evidence>
<dbReference type="SUPFAM" id="SSF56645">
    <property type="entry name" value="Acyl-CoA dehydrogenase NM domain-like"/>
    <property type="match status" value="1"/>
</dbReference>
<dbReference type="PANTHER" id="PTHR43884:SF12">
    <property type="entry name" value="ISOVALERYL-COA DEHYDROGENASE, MITOCHONDRIAL-RELATED"/>
    <property type="match status" value="1"/>
</dbReference>
<dbReference type="Gene3D" id="2.40.110.10">
    <property type="entry name" value="Butyryl-CoA Dehydrogenase, subunit A, domain 2"/>
    <property type="match status" value="1"/>
</dbReference>
<keyword evidence="3 6" id="KW-0285">Flavoprotein</keyword>
<feature type="domain" description="Acyl-CoA dehydrogenase/oxidase N-terminal" evidence="9">
    <location>
        <begin position="27"/>
        <end position="138"/>
    </location>
</feature>
<comment type="cofactor">
    <cofactor evidence="1 6">
        <name>FAD</name>
        <dbReference type="ChEBI" id="CHEBI:57692"/>
    </cofactor>
</comment>
<organism evidence="10 11">
    <name type="scientific">Microbispora rosea</name>
    <dbReference type="NCBI Taxonomy" id="58117"/>
    <lineage>
        <taxon>Bacteria</taxon>
        <taxon>Bacillati</taxon>
        <taxon>Actinomycetota</taxon>
        <taxon>Actinomycetes</taxon>
        <taxon>Streptosporangiales</taxon>
        <taxon>Streptosporangiaceae</taxon>
        <taxon>Microbispora</taxon>
    </lineage>
</organism>
<feature type="domain" description="Acyl-CoA oxidase/dehydrogenase middle" evidence="8">
    <location>
        <begin position="142"/>
        <end position="237"/>
    </location>
</feature>
<evidence type="ECO:0000313" key="11">
    <source>
        <dbReference type="Proteomes" id="UP000186096"/>
    </source>
</evidence>
<dbReference type="InterPro" id="IPR036250">
    <property type="entry name" value="AcylCo_DH-like_C"/>
</dbReference>
<evidence type="ECO:0000256" key="4">
    <source>
        <dbReference type="ARBA" id="ARBA00022827"/>
    </source>
</evidence>
<keyword evidence="5 6" id="KW-0560">Oxidoreductase</keyword>
<dbReference type="Pfam" id="PF00441">
    <property type="entry name" value="Acyl-CoA_dh_1"/>
    <property type="match status" value="1"/>
</dbReference>
<dbReference type="InterPro" id="IPR009100">
    <property type="entry name" value="AcylCoA_DH/oxidase_NM_dom_sf"/>
</dbReference>
<evidence type="ECO:0000256" key="5">
    <source>
        <dbReference type="ARBA" id="ARBA00023002"/>
    </source>
</evidence>
<comment type="similarity">
    <text evidence="2 6">Belongs to the acyl-CoA dehydrogenase family.</text>
</comment>
<dbReference type="InterPro" id="IPR006091">
    <property type="entry name" value="Acyl-CoA_Oxase/DH_mid-dom"/>
</dbReference>
<dbReference type="PROSITE" id="PS00072">
    <property type="entry name" value="ACYL_COA_DH_1"/>
    <property type="match status" value="1"/>
</dbReference>
<gene>
    <name evidence="10" type="ORF">SAMN05421833_119160</name>
</gene>
<dbReference type="InterPro" id="IPR046373">
    <property type="entry name" value="Acyl-CoA_Oxase/DH_mid-dom_sf"/>
</dbReference>
<dbReference type="GO" id="GO:0003995">
    <property type="term" value="F:acyl-CoA dehydrogenase activity"/>
    <property type="evidence" value="ECO:0007669"/>
    <property type="project" value="InterPro"/>
</dbReference>
<dbReference type="PANTHER" id="PTHR43884">
    <property type="entry name" value="ACYL-COA DEHYDROGENASE"/>
    <property type="match status" value="1"/>
</dbReference>
<dbReference type="Pfam" id="PF02771">
    <property type="entry name" value="Acyl-CoA_dh_N"/>
    <property type="match status" value="1"/>
</dbReference>
<dbReference type="InterPro" id="IPR006089">
    <property type="entry name" value="Acyl-CoA_DH_CS"/>
</dbReference>
<dbReference type="GO" id="GO:0050660">
    <property type="term" value="F:flavin adenine dinucleotide binding"/>
    <property type="evidence" value="ECO:0007669"/>
    <property type="project" value="InterPro"/>
</dbReference>
<evidence type="ECO:0000256" key="1">
    <source>
        <dbReference type="ARBA" id="ARBA00001974"/>
    </source>
</evidence>
<keyword evidence="11" id="KW-1185">Reference proteome</keyword>
<dbReference type="InterPro" id="IPR009075">
    <property type="entry name" value="AcylCo_DH/oxidase_C"/>
</dbReference>
<reference evidence="11" key="1">
    <citation type="submission" date="2017-01" db="EMBL/GenBank/DDBJ databases">
        <authorList>
            <person name="Varghese N."/>
            <person name="Submissions S."/>
        </authorList>
    </citation>
    <scope>NUCLEOTIDE SEQUENCE [LARGE SCALE GENOMIC DNA]</scope>
    <source>
        <strain evidence="11">ATCC 12950</strain>
    </source>
</reference>
<dbReference type="Pfam" id="PF02770">
    <property type="entry name" value="Acyl-CoA_dh_M"/>
    <property type="match status" value="1"/>
</dbReference>
<evidence type="ECO:0000259" key="9">
    <source>
        <dbReference type="Pfam" id="PF02771"/>
    </source>
</evidence>
<evidence type="ECO:0000256" key="3">
    <source>
        <dbReference type="ARBA" id="ARBA00022630"/>
    </source>
</evidence>
<dbReference type="EMBL" id="FTNI01000019">
    <property type="protein sequence ID" value="SIR92104.1"/>
    <property type="molecule type" value="Genomic_DNA"/>
</dbReference>
<dbReference type="Gene3D" id="1.20.140.10">
    <property type="entry name" value="Butyryl-CoA Dehydrogenase, subunit A, domain 3"/>
    <property type="match status" value="1"/>
</dbReference>
<evidence type="ECO:0000259" key="7">
    <source>
        <dbReference type="Pfam" id="PF00441"/>
    </source>
</evidence>
<evidence type="ECO:0000256" key="6">
    <source>
        <dbReference type="RuleBase" id="RU362125"/>
    </source>
</evidence>
<dbReference type="FunFam" id="2.40.110.10:FF:000002">
    <property type="entry name" value="Acyl-CoA dehydrogenase fadE12"/>
    <property type="match status" value="1"/>
</dbReference>
<evidence type="ECO:0000313" key="10">
    <source>
        <dbReference type="EMBL" id="SIR92104.1"/>
    </source>
</evidence>
<name>A0A1N7EVN8_9ACTN</name>
<sequence length="400" mass="44719">MTRIVFWCGQQTLSRKAYPMRRDLFDEEHDLFRETVREFMAREVVPHHAQWEKDGIVPREVWKKAGELGMFGFSVPEEYGGSGITDFRYNTVIVEEIIRVGATGLGFGLHNDIMAPYMVDLTNDEQKQRWLPGFASGELITAIGMTEPGAGSDLQGIRTTAVREGDHYVVNGQKTFITNGINSDLVVVVTKTDPSAGARGTSLLVVERGMEGFTRGRNLEKVGMHAQDTAELFFENVRVPVANLLGGEEGQGFFQLMNNLPQERLSIAVAAVAAAETVLEETIEYCRNRTAFGRNIGKFQNTRFLVAELATEVEIARHYVDKCVRALNAKELTAVDAAKAKWWTTELQNKVVDRCVQLHGGYGYMLEYPVAKAWLDSRVQTIYGGTTEIMKEIIGRSFGF</sequence>